<gene>
    <name evidence="2" type="ORF">CELE_Y71F9AL.6</name>
    <name evidence="2 4" type="ORF">Y71F9AL.6</name>
</gene>
<dbReference type="SMR" id="Q9N4H8"/>
<dbReference type="MINT" id="Q9N4H8"/>
<dbReference type="AGR" id="WB:WBGene00022111"/>
<keyword evidence="1" id="KW-0472">Membrane</keyword>
<reference evidence="2 3" key="1">
    <citation type="journal article" date="1998" name="Science">
        <title>Genome sequence of the nematode C. elegans: a platform for investigating biology.</title>
        <authorList>
            <consortium name="The C. elegans sequencing consortium"/>
            <person name="Sulson J.E."/>
            <person name="Waterston R."/>
        </authorList>
    </citation>
    <scope>NUCLEOTIDE SEQUENCE [LARGE SCALE GENOMIC DNA]</scope>
    <source>
        <strain evidence="2 3">Bristol N2</strain>
    </source>
</reference>
<dbReference type="IntAct" id="Q9N4H8">
    <property type="interactions" value="1"/>
</dbReference>
<feature type="transmembrane region" description="Helical" evidence="1">
    <location>
        <begin position="21"/>
        <end position="47"/>
    </location>
</feature>
<dbReference type="CTD" id="171859"/>
<evidence type="ECO:0000313" key="3">
    <source>
        <dbReference type="Proteomes" id="UP000001940"/>
    </source>
</evidence>
<keyword evidence="1" id="KW-1133">Transmembrane helix</keyword>
<dbReference type="Bgee" id="WBGene00022111">
    <property type="expression patterns" value="Expressed in embryo and 3 other cell types or tissues"/>
</dbReference>
<dbReference type="AlphaFoldDB" id="Q9N4H8"/>
<accession>Q9N4H8</accession>
<evidence type="ECO:0000256" key="1">
    <source>
        <dbReference type="SAM" id="Phobius"/>
    </source>
</evidence>
<feature type="transmembrane region" description="Helical" evidence="1">
    <location>
        <begin position="247"/>
        <end position="268"/>
    </location>
</feature>
<protein>
    <submittedName>
        <fullName evidence="2">Protein PBN1</fullName>
    </submittedName>
</protein>
<dbReference type="RefSeq" id="NP_491068.1">
    <property type="nucleotide sequence ID" value="NM_058667.1"/>
</dbReference>
<sequence length="271" mass="31749">MAHRQHYRSLSTVDIIYIKSTIYYIYHIYIPYTIYTIHQIYHIYYIYHIYTYTKSPIYHIHHIYQIYHIHIINTLYIIFGVFLACYAIASRDGRWYTGTSKTLSIVVGTPESTSSLPVPLSLPHSLLDMAISAYIPKIDEEALRTAFHAEAEDHEQLENANRRQAEKERFRQIWHLFLTHLEQDPRKTGSFWLQELPVLLREVSSFDEDILGFGALDGEEQFDFFAVAGEAEVDGNKYPSLSGMCKLSFFIIFFMFLLVLICIFGYLISDK</sequence>
<dbReference type="InParanoid" id="Q9N4H8"/>
<evidence type="ECO:0000313" key="2">
    <source>
        <dbReference type="EMBL" id="CCD73501.1"/>
    </source>
</evidence>
<dbReference type="STRING" id="6239.Y71F9AL.6.1"/>
<dbReference type="UCSC" id="Y71F9AL.6">
    <property type="organism name" value="c. elegans"/>
</dbReference>
<dbReference type="HOGENOM" id="CLU_1027559_0_0_1"/>
<dbReference type="Proteomes" id="UP000001940">
    <property type="component" value="Chromosome I"/>
</dbReference>
<organism evidence="2 3">
    <name type="scientific">Caenorhabditis elegans</name>
    <dbReference type="NCBI Taxonomy" id="6239"/>
    <lineage>
        <taxon>Eukaryota</taxon>
        <taxon>Metazoa</taxon>
        <taxon>Ecdysozoa</taxon>
        <taxon>Nematoda</taxon>
        <taxon>Chromadorea</taxon>
        <taxon>Rhabditida</taxon>
        <taxon>Rhabditina</taxon>
        <taxon>Rhabditomorpha</taxon>
        <taxon>Rhabditoidea</taxon>
        <taxon>Rhabditidae</taxon>
        <taxon>Peloderinae</taxon>
        <taxon>Caenorhabditis</taxon>
    </lineage>
</organism>
<keyword evidence="3" id="KW-1185">Reference proteome</keyword>
<evidence type="ECO:0000313" key="4">
    <source>
        <dbReference type="WormBase" id="Y71F9AL.6"/>
    </source>
</evidence>
<keyword evidence="1" id="KW-0812">Transmembrane</keyword>
<dbReference type="EMBL" id="BX284601">
    <property type="protein sequence ID" value="CCD73501.1"/>
    <property type="molecule type" value="Genomic_DNA"/>
</dbReference>
<dbReference type="PaxDb" id="6239-Y71F9AL.6"/>
<dbReference type="KEGG" id="cel:CELE_Y71F9AL.6"/>
<feature type="transmembrane region" description="Helical" evidence="1">
    <location>
        <begin position="67"/>
        <end position="89"/>
    </location>
</feature>
<dbReference type="GeneID" id="171859"/>
<dbReference type="WormBase" id="Y71F9AL.6">
    <property type="protein sequence ID" value="CE22840"/>
    <property type="gene ID" value="WBGene00022111"/>
</dbReference>
<name>Q9N4H8_CAEEL</name>
<proteinExistence type="predicted"/>